<organism evidence="2 3">
    <name type="scientific">Algimonas arctica</name>
    <dbReference type="NCBI Taxonomy" id="1479486"/>
    <lineage>
        <taxon>Bacteria</taxon>
        <taxon>Pseudomonadati</taxon>
        <taxon>Pseudomonadota</taxon>
        <taxon>Alphaproteobacteria</taxon>
        <taxon>Maricaulales</taxon>
        <taxon>Robiginitomaculaceae</taxon>
        <taxon>Algimonas</taxon>
    </lineage>
</organism>
<dbReference type="RefSeq" id="WP_189498439.1">
    <property type="nucleotide sequence ID" value="NZ_BMZH01000009.1"/>
</dbReference>
<evidence type="ECO:0000313" key="3">
    <source>
        <dbReference type="Proteomes" id="UP000634004"/>
    </source>
</evidence>
<evidence type="ECO:0000256" key="1">
    <source>
        <dbReference type="SAM" id="Phobius"/>
    </source>
</evidence>
<dbReference type="EMBL" id="BMZH01000009">
    <property type="protein sequence ID" value="GHA98900.1"/>
    <property type="molecule type" value="Genomic_DNA"/>
</dbReference>
<evidence type="ECO:0000313" key="2">
    <source>
        <dbReference type="EMBL" id="GHA98900.1"/>
    </source>
</evidence>
<feature type="transmembrane region" description="Helical" evidence="1">
    <location>
        <begin position="25"/>
        <end position="46"/>
    </location>
</feature>
<accession>A0A8J3G320</accession>
<dbReference type="AlphaFoldDB" id="A0A8J3G320"/>
<proteinExistence type="predicted"/>
<keyword evidence="1" id="KW-0472">Membrane</keyword>
<protein>
    <submittedName>
        <fullName evidence="2">Uncharacterized protein</fullName>
    </submittedName>
</protein>
<name>A0A8J3G320_9PROT</name>
<sequence>MLAFITGICFGLALGWISYIKHASLVSAFFIYIGSACTVFYFSVVVPTATASGVMDMGLLEFVVYALDFYFGDFWSLAMSWMILGVAVARILAEIGYNAFEPVDIDPETRDESRRRVRADMKYSDDYFD</sequence>
<comment type="caution">
    <text evidence="2">The sequence shown here is derived from an EMBL/GenBank/DDBJ whole genome shotgun (WGS) entry which is preliminary data.</text>
</comment>
<reference evidence="2" key="1">
    <citation type="journal article" date="2014" name="Int. J. Syst. Evol. Microbiol.">
        <title>Complete genome sequence of Corynebacterium casei LMG S-19264T (=DSM 44701T), isolated from a smear-ripened cheese.</title>
        <authorList>
            <consortium name="US DOE Joint Genome Institute (JGI-PGF)"/>
            <person name="Walter F."/>
            <person name="Albersmeier A."/>
            <person name="Kalinowski J."/>
            <person name="Ruckert C."/>
        </authorList>
    </citation>
    <scope>NUCLEOTIDE SEQUENCE</scope>
    <source>
        <strain evidence="2">KCTC 32513</strain>
    </source>
</reference>
<dbReference type="Proteomes" id="UP000634004">
    <property type="component" value="Unassembled WGS sequence"/>
</dbReference>
<keyword evidence="1" id="KW-0812">Transmembrane</keyword>
<feature type="transmembrane region" description="Helical" evidence="1">
    <location>
        <begin position="78"/>
        <end position="100"/>
    </location>
</feature>
<keyword evidence="1" id="KW-1133">Transmembrane helix</keyword>
<gene>
    <name evidence="2" type="ORF">GCM10009069_22320</name>
</gene>
<keyword evidence="3" id="KW-1185">Reference proteome</keyword>
<reference evidence="2" key="2">
    <citation type="submission" date="2020-09" db="EMBL/GenBank/DDBJ databases">
        <authorList>
            <person name="Sun Q."/>
            <person name="Kim S."/>
        </authorList>
    </citation>
    <scope>NUCLEOTIDE SEQUENCE</scope>
    <source>
        <strain evidence="2">KCTC 32513</strain>
    </source>
</reference>